<organism evidence="3 4">
    <name type="scientific">Ephemerocybe angulata</name>
    <dbReference type="NCBI Taxonomy" id="980116"/>
    <lineage>
        <taxon>Eukaryota</taxon>
        <taxon>Fungi</taxon>
        <taxon>Dikarya</taxon>
        <taxon>Basidiomycota</taxon>
        <taxon>Agaricomycotina</taxon>
        <taxon>Agaricomycetes</taxon>
        <taxon>Agaricomycetidae</taxon>
        <taxon>Agaricales</taxon>
        <taxon>Agaricineae</taxon>
        <taxon>Psathyrellaceae</taxon>
        <taxon>Ephemerocybe</taxon>
    </lineage>
</organism>
<dbReference type="OrthoDB" id="3247681at2759"/>
<accession>A0A8H6LU01</accession>
<dbReference type="EMBL" id="JACGCI010000198">
    <property type="protein sequence ID" value="KAF6742159.1"/>
    <property type="molecule type" value="Genomic_DNA"/>
</dbReference>
<feature type="coiled-coil region" evidence="1">
    <location>
        <begin position="53"/>
        <end position="80"/>
    </location>
</feature>
<sequence>MDAVTPNAAVDLTSTHALRNPLKDIIPPRQNPKKPLGPGEDPVAVKNATALRRNETRKAAELLKAALDNLQEQQKLALEKIAEEHGRKFEHVETMFKRASLYSKKRRPNLQNALIHAKAKELNTAIEEDEEMQDLTPEQEEEYIQKLEEHRTLKQRGARANNKAATLDATAVMARVHEEVSTIIGDKLFPIPLGCSCLTVCGSLTVSLIVLDRLPSVFLREPTSTTPSSPDGPVDIGSNFFKHPCLEHRARLNGSFKRV</sequence>
<evidence type="ECO:0000313" key="3">
    <source>
        <dbReference type="EMBL" id="KAF6742159.1"/>
    </source>
</evidence>
<evidence type="ECO:0000256" key="2">
    <source>
        <dbReference type="SAM" id="MobiDB-lite"/>
    </source>
</evidence>
<name>A0A8H6LU01_9AGAR</name>
<keyword evidence="4" id="KW-1185">Reference proteome</keyword>
<evidence type="ECO:0000313" key="4">
    <source>
        <dbReference type="Proteomes" id="UP000521943"/>
    </source>
</evidence>
<reference evidence="3 4" key="1">
    <citation type="submission" date="2020-07" db="EMBL/GenBank/DDBJ databases">
        <title>Comparative genomics of pyrophilous fungi reveals a link between fire events and developmental genes.</title>
        <authorList>
            <consortium name="DOE Joint Genome Institute"/>
            <person name="Steindorff A.S."/>
            <person name="Carver A."/>
            <person name="Calhoun S."/>
            <person name="Stillman K."/>
            <person name="Liu H."/>
            <person name="Lipzen A."/>
            <person name="Pangilinan J."/>
            <person name="Labutti K."/>
            <person name="Bruns T.D."/>
            <person name="Grigoriev I.V."/>
        </authorList>
    </citation>
    <scope>NUCLEOTIDE SEQUENCE [LARGE SCALE GENOMIC DNA]</scope>
    <source>
        <strain evidence="3 4">CBS 144469</strain>
    </source>
</reference>
<keyword evidence="1" id="KW-0175">Coiled coil</keyword>
<protein>
    <submittedName>
        <fullName evidence="3">Uncharacterized protein</fullName>
    </submittedName>
</protein>
<proteinExistence type="predicted"/>
<dbReference type="AlphaFoldDB" id="A0A8H6LU01"/>
<gene>
    <name evidence="3" type="ORF">DFP72DRAFT_860966</name>
</gene>
<evidence type="ECO:0000256" key="1">
    <source>
        <dbReference type="SAM" id="Coils"/>
    </source>
</evidence>
<comment type="caution">
    <text evidence="3">The sequence shown here is derived from an EMBL/GenBank/DDBJ whole genome shotgun (WGS) entry which is preliminary data.</text>
</comment>
<dbReference type="Proteomes" id="UP000521943">
    <property type="component" value="Unassembled WGS sequence"/>
</dbReference>
<feature type="region of interest" description="Disordered" evidence="2">
    <location>
        <begin position="1"/>
        <end position="43"/>
    </location>
</feature>